<dbReference type="Proteomes" id="UP000258309">
    <property type="component" value="Unassembled WGS sequence"/>
</dbReference>
<evidence type="ECO:0000313" key="3">
    <source>
        <dbReference type="Proteomes" id="UP000258309"/>
    </source>
</evidence>
<dbReference type="STRING" id="5539.A0A3E2GZT1"/>
<reference evidence="2 3" key="1">
    <citation type="submission" date="2018-05" db="EMBL/GenBank/DDBJ databases">
        <title>Draft genome sequence of Scytalidium lignicola DSM 105466, a ubiquitous saprotrophic fungus.</title>
        <authorList>
            <person name="Buettner E."/>
            <person name="Gebauer A.M."/>
            <person name="Hofrichter M."/>
            <person name="Liers C."/>
            <person name="Kellner H."/>
        </authorList>
    </citation>
    <scope>NUCLEOTIDE SEQUENCE [LARGE SCALE GENOMIC DNA]</scope>
    <source>
        <strain evidence="2 3">DSM 105466</strain>
    </source>
</reference>
<organism evidence="2 3">
    <name type="scientific">Scytalidium lignicola</name>
    <name type="common">Hyphomycete</name>
    <dbReference type="NCBI Taxonomy" id="5539"/>
    <lineage>
        <taxon>Eukaryota</taxon>
        <taxon>Fungi</taxon>
        <taxon>Dikarya</taxon>
        <taxon>Ascomycota</taxon>
        <taxon>Pezizomycotina</taxon>
        <taxon>Leotiomycetes</taxon>
        <taxon>Leotiomycetes incertae sedis</taxon>
        <taxon>Scytalidium</taxon>
    </lineage>
</organism>
<accession>A0A3E2GZT1</accession>
<keyword evidence="3" id="KW-1185">Reference proteome</keyword>
<feature type="domain" description="AB hydrolase-1" evidence="1">
    <location>
        <begin position="139"/>
        <end position="251"/>
    </location>
</feature>
<comment type="caution">
    <text evidence="2">The sequence shown here is derived from an EMBL/GenBank/DDBJ whole genome shotgun (WGS) entry which is preliminary data.</text>
</comment>
<evidence type="ECO:0000259" key="1">
    <source>
        <dbReference type="Pfam" id="PF00561"/>
    </source>
</evidence>
<dbReference type="AlphaFoldDB" id="A0A3E2GZT1"/>
<dbReference type="Gene3D" id="3.40.50.1820">
    <property type="entry name" value="alpha/beta hydrolase"/>
    <property type="match status" value="1"/>
</dbReference>
<feature type="non-terminal residue" evidence="2">
    <location>
        <position position="382"/>
    </location>
</feature>
<sequence>MSEIKRENVKDFLRWAFLSKGEPDPMDDEELEEYIAEIEKLLNRKLEPGRGSAKCLRLTLEKVDTYHRSLIWYLCVFIVDIAASSRLRYHSFDFYRTSLLRFPTIFPFRPLGLISPYRSPAETLTYWHRPHTSKTKLPILFIHGIGIGLYPYVNFLAELNVDEQTDGSDGQLGIIAVEIMPISFRITSEALQKDQMCQEIHRILKAHNWEEFVLVSHSYGSVIATHLLHTPQIAQKVSSILFIDPVSFLLHLPDVAYNFVYRKPIRANEHQLHYFASKDMGVSHTLYRRFFWAENILWKEDIQCRHVTVVLGGKDLIVNTEAVVAYLTDAANGSRETGSWKDGVWKGDGLDVLLFRELDHGQVFDKKKNETEAESKSDLGGK</sequence>
<dbReference type="Pfam" id="PF00561">
    <property type="entry name" value="Abhydrolase_1"/>
    <property type="match status" value="1"/>
</dbReference>
<dbReference type="InterPro" id="IPR029058">
    <property type="entry name" value="AB_hydrolase_fold"/>
</dbReference>
<dbReference type="OMA" id="WSENILW"/>
<feature type="non-terminal residue" evidence="2">
    <location>
        <position position="1"/>
    </location>
</feature>
<evidence type="ECO:0000313" key="2">
    <source>
        <dbReference type="EMBL" id="RFU26628.1"/>
    </source>
</evidence>
<dbReference type="PANTHER" id="PTHR37471">
    <property type="entry name" value="UNNAMED PRODUCT"/>
    <property type="match status" value="1"/>
</dbReference>
<dbReference type="SUPFAM" id="SSF53474">
    <property type="entry name" value="alpha/beta-Hydrolases"/>
    <property type="match status" value="1"/>
</dbReference>
<dbReference type="EMBL" id="NCSJ02000250">
    <property type="protein sequence ID" value="RFU26628.1"/>
    <property type="molecule type" value="Genomic_DNA"/>
</dbReference>
<name>A0A3E2GZT1_SCYLI</name>
<dbReference type="InterPro" id="IPR000073">
    <property type="entry name" value="AB_hydrolase_1"/>
</dbReference>
<gene>
    <name evidence="2" type="ORF">B7463_g9705</name>
</gene>
<dbReference type="PANTHER" id="PTHR37471:SF1">
    <property type="entry name" value="AB HYDROLASE-1 DOMAIN-CONTAINING PROTEIN"/>
    <property type="match status" value="1"/>
</dbReference>
<proteinExistence type="predicted"/>
<dbReference type="OrthoDB" id="6431331at2759"/>
<protein>
    <recommendedName>
        <fullName evidence="1">AB hydrolase-1 domain-containing protein</fullName>
    </recommendedName>
</protein>